<organism evidence="2 3">
    <name type="scientific">Heterodera trifolii</name>
    <dbReference type="NCBI Taxonomy" id="157864"/>
    <lineage>
        <taxon>Eukaryota</taxon>
        <taxon>Metazoa</taxon>
        <taxon>Ecdysozoa</taxon>
        <taxon>Nematoda</taxon>
        <taxon>Chromadorea</taxon>
        <taxon>Rhabditida</taxon>
        <taxon>Tylenchina</taxon>
        <taxon>Tylenchomorpha</taxon>
        <taxon>Tylenchoidea</taxon>
        <taxon>Heteroderidae</taxon>
        <taxon>Heteroderinae</taxon>
        <taxon>Heterodera</taxon>
    </lineage>
</organism>
<feature type="region of interest" description="Disordered" evidence="1">
    <location>
        <begin position="1"/>
        <end position="33"/>
    </location>
</feature>
<reference evidence="2 3" key="1">
    <citation type="submission" date="2024-10" db="EMBL/GenBank/DDBJ databases">
        <authorList>
            <person name="Kim D."/>
        </authorList>
    </citation>
    <scope>NUCLEOTIDE SEQUENCE [LARGE SCALE GENOMIC DNA]</scope>
    <source>
        <strain evidence="2">BH-2024</strain>
    </source>
</reference>
<dbReference type="EMBL" id="JBICBT010001386">
    <property type="protein sequence ID" value="KAL3070036.1"/>
    <property type="molecule type" value="Genomic_DNA"/>
</dbReference>
<name>A0ABD2HU03_9BILA</name>
<evidence type="ECO:0000313" key="2">
    <source>
        <dbReference type="EMBL" id="KAL3070036.1"/>
    </source>
</evidence>
<evidence type="ECO:0000313" key="3">
    <source>
        <dbReference type="Proteomes" id="UP001620626"/>
    </source>
</evidence>
<dbReference type="AlphaFoldDB" id="A0ABD2HU03"/>
<protein>
    <submittedName>
        <fullName evidence="2">Uncharacterized protein</fullName>
    </submittedName>
</protein>
<keyword evidence="3" id="KW-1185">Reference proteome</keyword>
<feature type="compositionally biased region" description="Basic residues" evidence="1">
    <location>
        <begin position="1"/>
        <end position="10"/>
    </location>
</feature>
<dbReference type="Proteomes" id="UP001620626">
    <property type="component" value="Unassembled WGS sequence"/>
</dbReference>
<evidence type="ECO:0000256" key="1">
    <source>
        <dbReference type="SAM" id="MobiDB-lite"/>
    </source>
</evidence>
<comment type="caution">
    <text evidence="2">The sequence shown here is derived from an EMBL/GenBank/DDBJ whole genome shotgun (WGS) entry which is preliminary data.</text>
</comment>
<feature type="compositionally biased region" description="Low complexity" evidence="1">
    <location>
        <begin position="11"/>
        <end position="25"/>
    </location>
</feature>
<proteinExistence type="predicted"/>
<gene>
    <name evidence="2" type="ORF">niasHT_033546</name>
</gene>
<sequence length="387" mass="44324">MHRRRGKGKAPQHPAQLQQQQHNSPSQPPKQPDYDELRVAADLLPRPVQQERLIVTIMENLAKFVLLMALFWNSSAQQPEEGKDKFVLPIETPGYEGKPNQGQVYYAEDGSCGWWDNEQNKYVQPNLKYQPFDFKCLNEFHWHAYGPACGDPFYEFAKHCAMVKFYENKSPKKWIAENNPDSLLVLIDGCVVCDEEGSSGTLANPKDQQIEATIRLQHIWPAGSFFTSCNEANHTAGELHLKLGNATVDISEMNIDSSTSEEGVRTLMEAGRYHYASFSLAAVLFQRQCSGLFSHDPVPEMYQNLSLIVEHNCKGAKATKEIQIQLRDLSHKQFKDNWAELRGLYINLMNPMDTRQYSYVEFKYIDLAENLEGIQWFNMVETEDDGF</sequence>
<accession>A0ABD2HU03</accession>